<reference evidence="2 3" key="1">
    <citation type="submission" date="2020-03" db="EMBL/GenBank/DDBJ databases">
        <title>Characterization of ganglioside-mimicking enterococci.</title>
        <authorList>
            <person name="Patry R.T."/>
            <person name="Nothaft H."/>
            <person name="Bridger R."/>
            <person name="Shajahan A."/>
            <person name="Huynh S."/>
            <person name="Sanchez S."/>
            <person name="Azadi P."/>
            <person name="Cooper K."/>
            <person name="Miller W.G."/>
            <person name="Parker C.T."/>
            <person name="Wells L."/>
            <person name="Szymanski C.M."/>
        </authorList>
    </citation>
    <scope>NUCLEOTIDE SEQUENCE [LARGE SCALE GENOMIC DNA]</scope>
    <source>
        <strain evidence="2 3">EGM181</strain>
    </source>
</reference>
<evidence type="ECO:0000313" key="4">
    <source>
        <dbReference type="Proteomes" id="UP000571857"/>
    </source>
</evidence>
<name>A0AAE7T150_ENTGA</name>
<organism evidence="2 3">
    <name type="scientific">Enterococcus gallinarum</name>
    <dbReference type="NCBI Taxonomy" id="1353"/>
    <lineage>
        <taxon>Bacteria</taxon>
        <taxon>Bacillati</taxon>
        <taxon>Bacillota</taxon>
        <taxon>Bacilli</taxon>
        <taxon>Lactobacillales</taxon>
        <taxon>Enterococcaceae</taxon>
        <taxon>Enterococcus</taxon>
    </lineage>
</organism>
<proteinExistence type="predicted"/>
<evidence type="ECO:0008006" key="5">
    <source>
        <dbReference type="Google" id="ProtNLM"/>
    </source>
</evidence>
<protein>
    <recommendedName>
        <fullName evidence="5">Acetyltransferase</fullName>
    </recommendedName>
</protein>
<evidence type="ECO:0000313" key="2">
    <source>
        <dbReference type="EMBL" id="QOG29237.1"/>
    </source>
</evidence>
<dbReference type="SUPFAM" id="SSF51161">
    <property type="entry name" value="Trimeric LpxA-like enzymes"/>
    <property type="match status" value="1"/>
</dbReference>
<accession>A0AAE7T150</accession>
<dbReference type="AlphaFoldDB" id="A0AAE7T150"/>
<evidence type="ECO:0000313" key="3">
    <source>
        <dbReference type="Proteomes" id="UP000516696"/>
    </source>
</evidence>
<dbReference type="Gene3D" id="2.160.10.10">
    <property type="entry name" value="Hexapeptide repeat proteins"/>
    <property type="match status" value="1"/>
</dbReference>
<sequence length="57" mass="6726">MGSDVVIGAGSVVTRDSLDGVLIYDNPCRVIRKFYQWNREYYFKYKKYPVEYLVVNP</sequence>
<dbReference type="InterPro" id="IPR011004">
    <property type="entry name" value="Trimer_LpxA-like_sf"/>
</dbReference>
<dbReference type="EMBL" id="JABXJK010000029">
    <property type="protein sequence ID" value="MBA0972222.1"/>
    <property type="molecule type" value="Genomic_DNA"/>
</dbReference>
<reference evidence="1 4" key="2">
    <citation type="submission" date="2020-06" db="EMBL/GenBank/DDBJ databases">
        <title>Crossreactivity between MHC class I-restricted antigens from cancer cells and an enterococcal bacteriophage.</title>
        <authorList>
            <person name="Fluckiger A."/>
            <person name="Daillere R."/>
            <person name="Sassi M."/>
            <person name="Cattoir V."/>
            <person name="Kroemer G."/>
            <person name="Zitvogel L."/>
        </authorList>
    </citation>
    <scope>NUCLEOTIDE SEQUENCE [LARGE SCALE GENOMIC DNA]</scope>
    <source>
        <strain evidence="1 4">EG4</strain>
    </source>
</reference>
<dbReference type="EMBL" id="CP050485">
    <property type="protein sequence ID" value="QOG29237.1"/>
    <property type="molecule type" value="Genomic_DNA"/>
</dbReference>
<evidence type="ECO:0000313" key="1">
    <source>
        <dbReference type="EMBL" id="MBA0972222.1"/>
    </source>
</evidence>
<dbReference type="Proteomes" id="UP000516696">
    <property type="component" value="Chromosome"/>
</dbReference>
<dbReference type="Proteomes" id="UP000571857">
    <property type="component" value="Unassembled WGS sequence"/>
</dbReference>
<gene>
    <name evidence="2" type="ORF">EGM181_17415</name>
    <name evidence="1" type="ORF">HWH42_06440</name>
</gene>